<proteinExistence type="predicted"/>
<feature type="compositionally biased region" description="Pro residues" evidence="1">
    <location>
        <begin position="31"/>
        <end position="44"/>
    </location>
</feature>
<feature type="transmembrane region" description="Helical" evidence="2">
    <location>
        <begin position="142"/>
        <end position="175"/>
    </location>
</feature>
<protein>
    <submittedName>
        <fullName evidence="3">Uncharacterized protein</fullName>
    </submittedName>
</protein>
<evidence type="ECO:0000256" key="2">
    <source>
        <dbReference type="SAM" id="Phobius"/>
    </source>
</evidence>
<name>A0A6G4U780_9ACTN</name>
<evidence type="ECO:0000313" key="4">
    <source>
        <dbReference type="Proteomes" id="UP000481583"/>
    </source>
</evidence>
<keyword evidence="4" id="KW-1185">Reference proteome</keyword>
<feature type="transmembrane region" description="Helical" evidence="2">
    <location>
        <begin position="59"/>
        <end position="80"/>
    </location>
</feature>
<dbReference type="Proteomes" id="UP000481583">
    <property type="component" value="Unassembled WGS sequence"/>
</dbReference>
<evidence type="ECO:0000256" key="1">
    <source>
        <dbReference type="SAM" id="MobiDB-lite"/>
    </source>
</evidence>
<dbReference type="AlphaFoldDB" id="A0A6G4U780"/>
<reference evidence="3 4" key="1">
    <citation type="submission" date="2020-02" db="EMBL/GenBank/DDBJ databases">
        <title>Whole-genome analyses of novel actinobacteria.</title>
        <authorList>
            <person name="Sahin N."/>
        </authorList>
    </citation>
    <scope>NUCLEOTIDE SEQUENCE [LARGE SCALE GENOMIC DNA]</scope>
    <source>
        <strain evidence="3 4">A7024</strain>
    </source>
</reference>
<organism evidence="3 4">
    <name type="scientific">Streptomyces coryli</name>
    <dbReference type="NCBI Taxonomy" id="1128680"/>
    <lineage>
        <taxon>Bacteria</taxon>
        <taxon>Bacillati</taxon>
        <taxon>Actinomycetota</taxon>
        <taxon>Actinomycetes</taxon>
        <taxon>Kitasatosporales</taxon>
        <taxon>Streptomycetaceae</taxon>
        <taxon>Streptomyces</taxon>
    </lineage>
</organism>
<keyword evidence="2" id="KW-0472">Membrane</keyword>
<feature type="compositionally biased region" description="Low complexity" evidence="1">
    <location>
        <begin position="18"/>
        <end position="30"/>
    </location>
</feature>
<feature type="transmembrane region" description="Helical" evidence="2">
    <location>
        <begin position="109"/>
        <end position="130"/>
    </location>
</feature>
<keyword evidence="2" id="KW-1133">Transmembrane helix</keyword>
<dbReference type="RefSeq" id="WP_165241464.1">
    <property type="nucleotide sequence ID" value="NZ_JAAKZV010000173.1"/>
</dbReference>
<comment type="caution">
    <text evidence="3">The sequence shown here is derived from an EMBL/GenBank/DDBJ whole genome shotgun (WGS) entry which is preliminary data.</text>
</comment>
<feature type="compositionally biased region" description="Low complexity" evidence="1">
    <location>
        <begin position="1"/>
        <end position="10"/>
    </location>
</feature>
<evidence type="ECO:0000313" key="3">
    <source>
        <dbReference type="EMBL" id="NGN67963.1"/>
    </source>
</evidence>
<gene>
    <name evidence="3" type="ORF">G5C51_29200</name>
</gene>
<accession>A0A6G4U780</accession>
<keyword evidence="2" id="KW-0812">Transmembrane</keyword>
<dbReference type="EMBL" id="JAAKZV010000173">
    <property type="protein sequence ID" value="NGN67963.1"/>
    <property type="molecule type" value="Genomic_DNA"/>
</dbReference>
<feature type="region of interest" description="Disordered" evidence="1">
    <location>
        <begin position="1"/>
        <end position="44"/>
    </location>
</feature>
<sequence length="188" mass="19412">MSYPDPNNPYGQPPQQPQQPGGYAQPSYGYPGPPAAGAPYGGPPMGPSTMPGTVRANQVFLFVIALVQTIWCVIAVTVLIPDIEDEVKNAGTGAASEDLDLISDIGTGVMYTLVGVTAICVLLGIVLALQHGKGGNAVRICTIVYGAFGIMGGLITAALGLITTVLSILLIIFAAQGKSAAWFKRPKV</sequence>